<evidence type="ECO:0000313" key="3">
    <source>
        <dbReference type="EMBL" id="SHH38628.1"/>
    </source>
</evidence>
<dbReference type="AlphaFoldDB" id="A0A1M5SK50"/>
<reference evidence="4" key="1">
    <citation type="submission" date="2016-11" db="EMBL/GenBank/DDBJ databases">
        <authorList>
            <person name="Varghese N."/>
            <person name="Submissions S."/>
        </authorList>
    </citation>
    <scope>NUCLEOTIDE SEQUENCE [LARGE SCALE GENOMIC DNA]</scope>
    <source>
        <strain evidence="4">DSM 19859</strain>
    </source>
</reference>
<proteinExistence type="predicted"/>
<dbReference type="Proteomes" id="UP000184240">
    <property type="component" value="Unassembled WGS sequence"/>
</dbReference>
<dbReference type="Pfam" id="PF08818">
    <property type="entry name" value="DUF1801"/>
    <property type="match status" value="1"/>
</dbReference>
<reference evidence="2 5" key="3">
    <citation type="submission" date="2018-07" db="EMBL/GenBank/DDBJ databases">
        <title>Leeuwenhoekiella genomics.</title>
        <authorList>
            <person name="Tahon G."/>
            <person name="Willems A."/>
        </authorList>
    </citation>
    <scope>NUCLEOTIDE SEQUENCE [LARGE SCALE GENOMIC DNA]</scope>
    <source>
        <strain evidence="2 5">LMG 24856</strain>
    </source>
</reference>
<evidence type="ECO:0000313" key="5">
    <source>
        <dbReference type="Proteomes" id="UP000290037"/>
    </source>
</evidence>
<evidence type="ECO:0000313" key="2">
    <source>
        <dbReference type="EMBL" id="RXG28946.1"/>
    </source>
</evidence>
<dbReference type="InterPro" id="IPR014922">
    <property type="entry name" value="YdhG-like"/>
</dbReference>
<dbReference type="OrthoDB" id="5951444at2"/>
<dbReference type="Proteomes" id="UP000290037">
    <property type="component" value="Unassembled WGS sequence"/>
</dbReference>
<dbReference type="SUPFAM" id="SSF159888">
    <property type="entry name" value="YdhG-like"/>
    <property type="match status" value="1"/>
</dbReference>
<feature type="domain" description="YdhG-like" evidence="1">
    <location>
        <begin position="25"/>
        <end position="130"/>
    </location>
</feature>
<dbReference type="Gene3D" id="3.90.1150.200">
    <property type="match status" value="1"/>
</dbReference>
<name>A0A1M5SK50_9FLAO</name>
<dbReference type="EMBL" id="QOVN01000004">
    <property type="protein sequence ID" value="RXG28946.1"/>
    <property type="molecule type" value="Genomic_DNA"/>
</dbReference>
<accession>A0A1M5SK50</accession>
<dbReference type="RefSeq" id="WP_072979174.1">
    <property type="nucleotide sequence ID" value="NZ_FQXT01000001.1"/>
</dbReference>
<evidence type="ECO:0000313" key="4">
    <source>
        <dbReference type="Proteomes" id="UP000184240"/>
    </source>
</evidence>
<gene>
    <name evidence="2" type="ORF">DSM01_2408</name>
    <name evidence="3" type="ORF">SAMN04487999_0068</name>
</gene>
<sequence length="139" mass="15910">MSANKTQPTDASVLDYINAVQHEQRKKDALALYSIFNELLPEPAVLWGDSLIGYGTYHYKYDSGREGDFFLTGFSPRKQNLSIYIMPGFKRYSELLEQLGKHKTGASCLYINKLADIDLEILKKLITESVAYMREKYKA</sequence>
<organism evidence="3 4">
    <name type="scientific">Leeuwenhoekiella palythoae</name>
    <dbReference type="NCBI Taxonomy" id="573501"/>
    <lineage>
        <taxon>Bacteria</taxon>
        <taxon>Pseudomonadati</taxon>
        <taxon>Bacteroidota</taxon>
        <taxon>Flavobacteriia</taxon>
        <taxon>Flavobacteriales</taxon>
        <taxon>Flavobacteriaceae</taxon>
        <taxon>Leeuwenhoekiella</taxon>
    </lineage>
</organism>
<protein>
    <recommendedName>
        <fullName evidence="1">YdhG-like domain-containing protein</fullName>
    </recommendedName>
</protein>
<dbReference type="EMBL" id="FQXT01000001">
    <property type="protein sequence ID" value="SHH38628.1"/>
    <property type="molecule type" value="Genomic_DNA"/>
</dbReference>
<keyword evidence="5" id="KW-1185">Reference proteome</keyword>
<dbReference type="STRING" id="573501.SAMN04487999_0068"/>
<reference evidence="3" key="2">
    <citation type="submission" date="2016-11" db="EMBL/GenBank/DDBJ databases">
        <authorList>
            <person name="Jaros S."/>
            <person name="Januszkiewicz K."/>
            <person name="Wedrychowicz H."/>
        </authorList>
    </citation>
    <scope>NUCLEOTIDE SEQUENCE [LARGE SCALE GENOMIC DNA]</scope>
    <source>
        <strain evidence="3">DSM 19859</strain>
    </source>
</reference>
<evidence type="ECO:0000259" key="1">
    <source>
        <dbReference type="Pfam" id="PF08818"/>
    </source>
</evidence>